<dbReference type="CDD" id="cd05117">
    <property type="entry name" value="STKc_CAMK"/>
    <property type="match status" value="1"/>
</dbReference>
<dbReference type="InterPro" id="IPR000719">
    <property type="entry name" value="Prot_kinase_dom"/>
</dbReference>
<sequence>MALAEIFHPNNSDAEELADTQTPSTCTFLDSQEIQTPKQAWGKLYPTIIRLKTVDLIERQFFLGRSKECDVSLTSDNFNPNCLKTISKTHFLITHDENDETVYITDLSKNGTFINETQIGRGKKTILQNDDEIAVGGKKVKVYIYKPVGKSEDTYLPTELRREYEVSKKLGEGGCGEVRLLFRKNDCKEFAVKRILKSKTESGKSLNSLTRIHNEIAILKTVSHPNILSTIKTAETDEAVFMVLEYMNGGSLQERIRFSEKLPERIAKLIFYQILIGVQYLHLRGITHRDLKPENILLKTDNEETLVKIADFGLSKLIVNSTVMTTTCGTPNFLAPEIIDNRYQKYTQEVDIWSLGVILFYMLSGQLPFQSDSLHYLFRLILSGEYSMDETLWCLISNDAKDLVKHMLVVDPEKRIKISDILSHPWITNDSSIKRNAEDLINLHVDKDDPPNEDGLPEAKRARLD</sequence>
<dbReference type="FunFam" id="1.10.510.10:FF:000571">
    <property type="entry name" value="Maternal embryonic leucine zipper kinase"/>
    <property type="match status" value="1"/>
</dbReference>
<keyword evidence="1" id="KW-0547">Nucleotide-binding</keyword>
<reference evidence="6" key="1">
    <citation type="submission" date="2019-08" db="EMBL/GenBank/DDBJ databases">
        <title>The genome of the North American firefly Photinus pyralis.</title>
        <authorList>
            <consortium name="Photinus pyralis genome working group"/>
            <person name="Fallon T.R."/>
            <person name="Sander Lower S.E."/>
            <person name="Weng J.-K."/>
        </authorList>
    </citation>
    <scope>NUCLEOTIDE SEQUENCE</scope>
    <source>
        <strain evidence="6">TRF0915ILg1</strain>
        <tissue evidence="6">Whole body</tissue>
    </source>
</reference>
<comment type="caution">
    <text evidence="6">The sequence shown here is derived from an EMBL/GenBank/DDBJ whole genome shotgun (WGS) entry which is preliminary data.</text>
</comment>
<gene>
    <name evidence="6" type="ORF">ILUMI_09593</name>
</gene>
<evidence type="ECO:0000313" key="7">
    <source>
        <dbReference type="Proteomes" id="UP000801492"/>
    </source>
</evidence>
<name>A0A8K0GEX0_IGNLU</name>
<evidence type="ECO:0000256" key="3">
    <source>
        <dbReference type="SAM" id="MobiDB-lite"/>
    </source>
</evidence>
<dbReference type="PROSITE" id="PS00108">
    <property type="entry name" value="PROTEIN_KINASE_ST"/>
    <property type="match status" value="1"/>
</dbReference>
<protein>
    <recommendedName>
        <fullName evidence="8">Serine/threonine-protein kinase Chk2</fullName>
    </recommendedName>
</protein>
<dbReference type="Pfam" id="PF00069">
    <property type="entry name" value="Pkinase"/>
    <property type="match status" value="1"/>
</dbReference>
<dbReference type="SMART" id="SM00240">
    <property type="entry name" value="FHA"/>
    <property type="match status" value="1"/>
</dbReference>
<evidence type="ECO:0000256" key="1">
    <source>
        <dbReference type="ARBA" id="ARBA00022741"/>
    </source>
</evidence>
<dbReference type="Gene3D" id="1.10.510.10">
    <property type="entry name" value="Transferase(Phosphotransferase) domain 1"/>
    <property type="match status" value="1"/>
</dbReference>
<evidence type="ECO:0008006" key="8">
    <source>
        <dbReference type="Google" id="ProtNLM"/>
    </source>
</evidence>
<dbReference type="InterPro" id="IPR000253">
    <property type="entry name" value="FHA_dom"/>
</dbReference>
<dbReference type="EMBL" id="VTPC01004930">
    <property type="protein sequence ID" value="KAF2896581.1"/>
    <property type="molecule type" value="Genomic_DNA"/>
</dbReference>
<dbReference type="AlphaFoldDB" id="A0A8K0GEX0"/>
<dbReference type="SMART" id="SM00220">
    <property type="entry name" value="S_TKc"/>
    <property type="match status" value="1"/>
</dbReference>
<dbReference type="Proteomes" id="UP000801492">
    <property type="component" value="Unassembled WGS sequence"/>
</dbReference>
<dbReference type="GO" id="GO:0005524">
    <property type="term" value="F:ATP binding"/>
    <property type="evidence" value="ECO:0007669"/>
    <property type="project" value="UniProtKB-KW"/>
</dbReference>
<dbReference type="InterPro" id="IPR008984">
    <property type="entry name" value="SMAD_FHA_dom_sf"/>
</dbReference>
<proteinExistence type="predicted"/>
<evidence type="ECO:0000256" key="2">
    <source>
        <dbReference type="ARBA" id="ARBA00022840"/>
    </source>
</evidence>
<accession>A0A8K0GEX0</accession>
<dbReference type="OrthoDB" id="40902at2759"/>
<evidence type="ECO:0000259" key="5">
    <source>
        <dbReference type="PROSITE" id="PS50011"/>
    </source>
</evidence>
<organism evidence="6 7">
    <name type="scientific">Ignelater luminosus</name>
    <name type="common">Cucubano</name>
    <name type="synonym">Pyrophorus luminosus</name>
    <dbReference type="NCBI Taxonomy" id="2038154"/>
    <lineage>
        <taxon>Eukaryota</taxon>
        <taxon>Metazoa</taxon>
        <taxon>Ecdysozoa</taxon>
        <taxon>Arthropoda</taxon>
        <taxon>Hexapoda</taxon>
        <taxon>Insecta</taxon>
        <taxon>Pterygota</taxon>
        <taxon>Neoptera</taxon>
        <taxon>Endopterygota</taxon>
        <taxon>Coleoptera</taxon>
        <taxon>Polyphaga</taxon>
        <taxon>Elateriformia</taxon>
        <taxon>Elateroidea</taxon>
        <taxon>Elateridae</taxon>
        <taxon>Agrypninae</taxon>
        <taxon>Pyrophorini</taxon>
        <taxon>Ignelater</taxon>
    </lineage>
</organism>
<dbReference type="InterPro" id="IPR011009">
    <property type="entry name" value="Kinase-like_dom_sf"/>
</dbReference>
<dbReference type="Gene3D" id="2.60.200.20">
    <property type="match status" value="1"/>
</dbReference>
<dbReference type="InterPro" id="IPR008271">
    <property type="entry name" value="Ser/Thr_kinase_AS"/>
</dbReference>
<evidence type="ECO:0000259" key="4">
    <source>
        <dbReference type="PROSITE" id="PS50006"/>
    </source>
</evidence>
<dbReference type="SUPFAM" id="SSF56112">
    <property type="entry name" value="Protein kinase-like (PK-like)"/>
    <property type="match status" value="1"/>
</dbReference>
<evidence type="ECO:0000313" key="6">
    <source>
        <dbReference type="EMBL" id="KAF2896581.1"/>
    </source>
</evidence>
<dbReference type="PROSITE" id="PS50011">
    <property type="entry name" value="PROTEIN_KINASE_DOM"/>
    <property type="match status" value="1"/>
</dbReference>
<dbReference type="GO" id="GO:0004672">
    <property type="term" value="F:protein kinase activity"/>
    <property type="evidence" value="ECO:0007669"/>
    <property type="project" value="InterPro"/>
</dbReference>
<dbReference type="PANTHER" id="PTHR24347">
    <property type="entry name" value="SERINE/THREONINE-PROTEIN KINASE"/>
    <property type="match status" value="1"/>
</dbReference>
<keyword evidence="2" id="KW-0067">ATP-binding</keyword>
<feature type="domain" description="Protein kinase" evidence="5">
    <location>
        <begin position="164"/>
        <end position="427"/>
    </location>
</feature>
<feature type="domain" description="FHA" evidence="4">
    <location>
        <begin position="61"/>
        <end position="119"/>
    </location>
</feature>
<keyword evidence="7" id="KW-1185">Reference proteome</keyword>
<dbReference type="Pfam" id="PF00498">
    <property type="entry name" value="FHA"/>
    <property type="match status" value="1"/>
</dbReference>
<dbReference type="SUPFAM" id="SSF49879">
    <property type="entry name" value="SMAD/FHA domain"/>
    <property type="match status" value="1"/>
</dbReference>
<dbReference type="PROSITE" id="PS50006">
    <property type="entry name" value="FHA_DOMAIN"/>
    <property type="match status" value="1"/>
</dbReference>
<feature type="region of interest" description="Disordered" evidence="3">
    <location>
        <begin position="444"/>
        <end position="465"/>
    </location>
</feature>